<dbReference type="Proteomes" id="UP000199006">
    <property type="component" value="Unassembled WGS sequence"/>
</dbReference>
<comment type="subcellular location">
    <subcellularLocation>
        <location evidence="6 7">Cytoplasm</location>
    </subcellularLocation>
</comment>
<keyword evidence="4 6" id="KW-0368">Histidine biosynthesis</keyword>
<evidence type="ECO:0000256" key="2">
    <source>
        <dbReference type="ARBA" id="ARBA00016664"/>
    </source>
</evidence>
<evidence type="ECO:0000256" key="3">
    <source>
        <dbReference type="ARBA" id="ARBA00022605"/>
    </source>
</evidence>
<name>A0A1I4L113_9FIRM</name>
<dbReference type="FunFam" id="3.30.230.40:FF:000001">
    <property type="entry name" value="Imidazoleglycerol-phosphate dehydratase HisB"/>
    <property type="match status" value="1"/>
</dbReference>
<accession>A0A1I4L113</accession>
<evidence type="ECO:0000256" key="1">
    <source>
        <dbReference type="ARBA" id="ARBA00005047"/>
    </source>
</evidence>
<comment type="catalytic activity">
    <reaction evidence="6 7">
        <text>D-erythro-1-(imidazol-4-yl)glycerol 3-phosphate = 3-(imidazol-4-yl)-2-oxopropyl phosphate + H2O</text>
        <dbReference type="Rhea" id="RHEA:11040"/>
        <dbReference type="ChEBI" id="CHEBI:15377"/>
        <dbReference type="ChEBI" id="CHEBI:57766"/>
        <dbReference type="ChEBI" id="CHEBI:58278"/>
        <dbReference type="EC" id="4.2.1.19"/>
    </reaction>
</comment>
<keyword evidence="6" id="KW-0963">Cytoplasm</keyword>
<dbReference type="AlphaFoldDB" id="A0A1I4L113"/>
<evidence type="ECO:0000256" key="5">
    <source>
        <dbReference type="ARBA" id="ARBA00023239"/>
    </source>
</evidence>
<evidence type="ECO:0000256" key="6">
    <source>
        <dbReference type="HAMAP-Rule" id="MF_00076"/>
    </source>
</evidence>
<dbReference type="PANTHER" id="PTHR23133">
    <property type="entry name" value="IMIDAZOLEGLYCEROL-PHOSPHATE DEHYDRATASE HIS7"/>
    <property type="match status" value="1"/>
</dbReference>
<dbReference type="GO" id="GO:0004424">
    <property type="term" value="F:imidazoleglycerol-phosphate dehydratase activity"/>
    <property type="evidence" value="ECO:0007669"/>
    <property type="project" value="UniProtKB-UniRule"/>
</dbReference>
<dbReference type="OrthoDB" id="9790411at2"/>
<keyword evidence="3 6" id="KW-0028">Amino-acid biosynthesis</keyword>
<dbReference type="FunFam" id="3.30.230.40:FF:000003">
    <property type="entry name" value="Imidazoleglycerol-phosphate dehydratase HisB"/>
    <property type="match status" value="1"/>
</dbReference>
<dbReference type="EMBL" id="FOTI01000035">
    <property type="protein sequence ID" value="SFL84327.1"/>
    <property type="molecule type" value="Genomic_DNA"/>
</dbReference>
<keyword evidence="9" id="KW-1185">Reference proteome</keyword>
<dbReference type="NCBIfam" id="NF002111">
    <property type="entry name" value="PRK00951.2-1"/>
    <property type="match status" value="1"/>
</dbReference>
<evidence type="ECO:0000256" key="7">
    <source>
        <dbReference type="RuleBase" id="RU000599"/>
    </source>
</evidence>
<dbReference type="InterPro" id="IPR020568">
    <property type="entry name" value="Ribosomal_Su5_D2-typ_SF"/>
</dbReference>
<dbReference type="HAMAP" id="MF_00076">
    <property type="entry name" value="HisB"/>
    <property type="match status" value="1"/>
</dbReference>
<dbReference type="Gene3D" id="3.30.230.40">
    <property type="entry name" value="Imidazole glycerol phosphate dehydratase, domain 1"/>
    <property type="match status" value="2"/>
</dbReference>
<dbReference type="CDD" id="cd07914">
    <property type="entry name" value="IGPD"/>
    <property type="match status" value="1"/>
</dbReference>
<sequence>MNKKRIAVEQRKTAETEIVVSINLDGQGTGNIKTGIGFFDHMLEQISRHGSFDLEVSVKGDLAVDHHHTIEDTGIALGRAFKSALLDKKGVSRFASALIPLDESLARVVVDLSGRPYLYTDFSFARPMVGEFPTEMVVEFMRAFAFNAELTLHLEILHGENCHHKIEALFKGLARSLKDAVEIESDRIPSTKGVL</sequence>
<organism evidence="8 9">
    <name type="scientific">Halanaerobium salsuginis</name>
    <dbReference type="NCBI Taxonomy" id="29563"/>
    <lineage>
        <taxon>Bacteria</taxon>
        <taxon>Bacillati</taxon>
        <taxon>Bacillota</taxon>
        <taxon>Clostridia</taxon>
        <taxon>Halanaerobiales</taxon>
        <taxon>Halanaerobiaceae</taxon>
        <taxon>Halanaerobium</taxon>
    </lineage>
</organism>
<dbReference type="STRING" id="29563.SAMN02983006_02177"/>
<keyword evidence="5 6" id="KW-0456">Lyase</keyword>
<dbReference type="NCBIfam" id="NF002114">
    <property type="entry name" value="PRK00951.2-4"/>
    <property type="match status" value="1"/>
</dbReference>
<dbReference type="GO" id="GO:0005737">
    <property type="term" value="C:cytoplasm"/>
    <property type="evidence" value="ECO:0007669"/>
    <property type="project" value="UniProtKB-SubCell"/>
</dbReference>
<evidence type="ECO:0000256" key="4">
    <source>
        <dbReference type="ARBA" id="ARBA00023102"/>
    </source>
</evidence>
<gene>
    <name evidence="6" type="primary">hisB</name>
    <name evidence="8" type="ORF">SAMN02983006_02177</name>
</gene>
<dbReference type="RefSeq" id="WP_089862218.1">
    <property type="nucleotide sequence ID" value="NZ_FOTI01000035.1"/>
</dbReference>
<dbReference type="SUPFAM" id="SSF54211">
    <property type="entry name" value="Ribosomal protein S5 domain 2-like"/>
    <property type="match status" value="2"/>
</dbReference>
<proteinExistence type="inferred from homology"/>
<dbReference type="InterPro" id="IPR020565">
    <property type="entry name" value="ImidazoleglycerP_deHydtase_CS"/>
</dbReference>
<dbReference type="PROSITE" id="PS00955">
    <property type="entry name" value="IGP_DEHYDRATASE_2"/>
    <property type="match status" value="1"/>
</dbReference>
<dbReference type="Pfam" id="PF00475">
    <property type="entry name" value="IGPD"/>
    <property type="match status" value="1"/>
</dbReference>
<dbReference type="UniPathway" id="UPA00031">
    <property type="reaction ID" value="UER00011"/>
</dbReference>
<reference evidence="8 9" key="1">
    <citation type="submission" date="2016-10" db="EMBL/GenBank/DDBJ databases">
        <authorList>
            <person name="de Groot N.N."/>
        </authorList>
    </citation>
    <scope>NUCLEOTIDE SEQUENCE [LARGE SCALE GENOMIC DNA]</scope>
    <source>
        <strain evidence="8 9">ATCC 51327</strain>
    </source>
</reference>
<dbReference type="PANTHER" id="PTHR23133:SF2">
    <property type="entry name" value="IMIDAZOLEGLYCEROL-PHOSPHATE DEHYDRATASE"/>
    <property type="match status" value="1"/>
</dbReference>
<dbReference type="InterPro" id="IPR000807">
    <property type="entry name" value="ImidazoleglycerolP_deHydtase"/>
</dbReference>
<protein>
    <recommendedName>
        <fullName evidence="2 6">Imidazoleglycerol-phosphate dehydratase</fullName>
        <shortName evidence="6">IGPD</shortName>
        <ecNumber evidence="6 7">4.2.1.19</ecNumber>
    </recommendedName>
</protein>
<dbReference type="PROSITE" id="PS00954">
    <property type="entry name" value="IGP_DEHYDRATASE_1"/>
    <property type="match status" value="1"/>
</dbReference>
<comment type="pathway">
    <text evidence="1 6 7">Amino-acid biosynthesis; L-histidine biosynthesis; L-histidine from 5-phospho-alpha-D-ribose 1-diphosphate: step 6/9.</text>
</comment>
<evidence type="ECO:0000313" key="8">
    <source>
        <dbReference type="EMBL" id="SFL84327.1"/>
    </source>
</evidence>
<dbReference type="InterPro" id="IPR038494">
    <property type="entry name" value="IGPD_sf"/>
</dbReference>
<dbReference type="EC" id="4.2.1.19" evidence="6 7"/>
<dbReference type="GO" id="GO:0000105">
    <property type="term" value="P:L-histidine biosynthetic process"/>
    <property type="evidence" value="ECO:0007669"/>
    <property type="project" value="UniProtKB-UniRule"/>
</dbReference>
<comment type="similarity">
    <text evidence="6 7">Belongs to the imidazoleglycerol-phosphate dehydratase family.</text>
</comment>
<evidence type="ECO:0000313" key="9">
    <source>
        <dbReference type="Proteomes" id="UP000199006"/>
    </source>
</evidence>